<keyword evidence="2" id="KW-0378">Hydrolase</keyword>
<dbReference type="Gene3D" id="3.40.50.1820">
    <property type="entry name" value="alpha/beta hydrolase"/>
    <property type="match status" value="1"/>
</dbReference>
<dbReference type="RefSeq" id="WP_085512725.1">
    <property type="nucleotide sequence ID" value="NZ_FXAP01000004.1"/>
</dbReference>
<dbReference type="GO" id="GO:0016787">
    <property type="term" value="F:hydrolase activity"/>
    <property type="evidence" value="ECO:0007669"/>
    <property type="project" value="UniProtKB-KW"/>
</dbReference>
<evidence type="ECO:0000313" key="2">
    <source>
        <dbReference type="EMBL" id="ROR82820.1"/>
    </source>
</evidence>
<proteinExistence type="predicted"/>
<dbReference type="AlphaFoldDB" id="A0A3N2C5V6"/>
<organism evidence="2 3">
    <name type="scientific">Plantibacter flavus</name>
    <dbReference type="NCBI Taxonomy" id="150123"/>
    <lineage>
        <taxon>Bacteria</taxon>
        <taxon>Bacillati</taxon>
        <taxon>Actinomycetota</taxon>
        <taxon>Actinomycetes</taxon>
        <taxon>Micrococcales</taxon>
        <taxon>Microbacteriaceae</taxon>
        <taxon>Plantibacter</taxon>
    </lineage>
</organism>
<gene>
    <name evidence="2" type="ORF">EDD42_2916</name>
</gene>
<accession>A0A3N2C5V6</accession>
<feature type="domain" description="AB hydrolase-1" evidence="1">
    <location>
        <begin position="100"/>
        <end position="292"/>
    </location>
</feature>
<dbReference type="EMBL" id="RKHL01000001">
    <property type="protein sequence ID" value="ROR82820.1"/>
    <property type="molecule type" value="Genomic_DNA"/>
</dbReference>
<protein>
    <submittedName>
        <fullName evidence="2">Alpha-beta hydrolase superfamily lysophospholipase</fullName>
    </submittedName>
</protein>
<dbReference type="InterPro" id="IPR000073">
    <property type="entry name" value="AB_hydrolase_1"/>
</dbReference>
<evidence type="ECO:0000259" key="1">
    <source>
        <dbReference type="Pfam" id="PF12697"/>
    </source>
</evidence>
<dbReference type="Pfam" id="PF12697">
    <property type="entry name" value="Abhydrolase_6"/>
    <property type="match status" value="1"/>
</dbReference>
<sequence length="353" mass="36373">MTAARPRGRLFGGVLAAAAVVSVLVPMVTGFETEGVAAATVAQTVTDTGLDLSIDPTGPVVGLATGWLDVSDLAPPGIAGGEHRVRVGVMEPAGEAVADVLFLHGHADRLDNHPALFEHLAARGLRVISFDLPSHGETDAGLIDAWSFDDVAALAGRVERATTEDRNRPFVLVGWSFGGLLETTIVQSPERRAAFSRPIAGLALEAPAIVPLAFSGGDGVSKLRTLTHDLRAPVAGPPSPASPFQDPLFAVRLLAQAQLAAITPLPSDVPALVVLGDPALDRYIDVAAVDDWARTTAGGDGAPVRVLSCDGARHGLDLESWPIGEAVGQAVGDFAVEVATGRTTATHESGACE</sequence>
<name>A0A3N2C5V6_9MICO</name>
<dbReference type="Proteomes" id="UP000266915">
    <property type="component" value="Unassembled WGS sequence"/>
</dbReference>
<keyword evidence="3" id="KW-1185">Reference proteome</keyword>
<dbReference type="SUPFAM" id="SSF53474">
    <property type="entry name" value="alpha/beta-Hydrolases"/>
    <property type="match status" value="1"/>
</dbReference>
<reference evidence="2 3" key="1">
    <citation type="submission" date="2018-11" db="EMBL/GenBank/DDBJ databases">
        <title>Sequencing the genomes of 1000 actinobacteria strains.</title>
        <authorList>
            <person name="Klenk H.-P."/>
        </authorList>
    </citation>
    <scope>NUCLEOTIDE SEQUENCE [LARGE SCALE GENOMIC DNA]</scope>
    <source>
        <strain evidence="2 3">DSM 14012</strain>
    </source>
</reference>
<comment type="caution">
    <text evidence="2">The sequence shown here is derived from an EMBL/GenBank/DDBJ whole genome shotgun (WGS) entry which is preliminary data.</text>
</comment>
<evidence type="ECO:0000313" key="3">
    <source>
        <dbReference type="Proteomes" id="UP000266915"/>
    </source>
</evidence>
<dbReference type="InterPro" id="IPR029058">
    <property type="entry name" value="AB_hydrolase_fold"/>
</dbReference>